<dbReference type="Proteomes" id="UP000606172">
    <property type="component" value="Unassembled WGS sequence"/>
</dbReference>
<evidence type="ECO:0000313" key="1">
    <source>
        <dbReference type="EMBL" id="GII96138.1"/>
    </source>
</evidence>
<dbReference type="AlphaFoldDB" id="A0A919VA70"/>
<sequence length="166" mass="17381">MSAVWAMLLPVRGPAGPRRPTGGTEIRPCQPTPHKCGANQEEQAPVTGFRIAKEAGARTTGGAFGAGMARTAGRLAGALLGAALLSGGTPAAAEAAQTPPAALACAHGLFRDGNVAQYRNCTNVGERLFVTYLLPGMNEYVCVPAHETRYLGRWAIVFRVYNRGNC</sequence>
<proteinExistence type="predicted"/>
<protein>
    <submittedName>
        <fullName evidence="1">Uncharacterized protein</fullName>
    </submittedName>
</protein>
<gene>
    <name evidence="1" type="ORF">Ssi02_63690</name>
</gene>
<name>A0A919VA70_9ACTN</name>
<comment type="caution">
    <text evidence="1">The sequence shown here is derived from an EMBL/GenBank/DDBJ whole genome shotgun (WGS) entry which is preliminary data.</text>
</comment>
<reference evidence="1" key="1">
    <citation type="submission" date="2021-01" db="EMBL/GenBank/DDBJ databases">
        <title>Whole genome shotgun sequence of Sinosporangium siamense NBRC 109515.</title>
        <authorList>
            <person name="Komaki H."/>
            <person name="Tamura T."/>
        </authorList>
    </citation>
    <scope>NUCLEOTIDE SEQUENCE</scope>
    <source>
        <strain evidence="1">NBRC 109515</strain>
    </source>
</reference>
<keyword evidence="2" id="KW-1185">Reference proteome</keyword>
<accession>A0A919VA70</accession>
<dbReference type="EMBL" id="BOOW01000042">
    <property type="protein sequence ID" value="GII96138.1"/>
    <property type="molecule type" value="Genomic_DNA"/>
</dbReference>
<evidence type="ECO:0000313" key="2">
    <source>
        <dbReference type="Proteomes" id="UP000606172"/>
    </source>
</evidence>
<organism evidence="1 2">
    <name type="scientific">Sinosporangium siamense</name>
    <dbReference type="NCBI Taxonomy" id="1367973"/>
    <lineage>
        <taxon>Bacteria</taxon>
        <taxon>Bacillati</taxon>
        <taxon>Actinomycetota</taxon>
        <taxon>Actinomycetes</taxon>
        <taxon>Streptosporangiales</taxon>
        <taxon>Streptosporangiaceae</taxon>
        <taxon>Sinosporangium</taxon>
    </lineage>
</organism>